<name>A0A2S9SMD1_9BACT</name>
<keyword evidence="1" id="KW-1133">Transmembrane helix</keyword>
<evidence type="ECO:0000256" key="1">
    <source>
        <dbReference type="SAM" id="Phobius"/>
    </source>
</evidence>
<comment type="caution">
    <text evidence="2">The sequence shown here is derived from an EMBL/GenBank/DDBJ whole genome shotgun (WGS) entry which is preliminary data.</text>
</comment>
<evidence type="ECO:0000313" key="2">
    <source>
        <dbReference type="EMBL" id="PRM87722.1"/>
    </source>
</evidence>
<protein>
    <submittedName>
        <fullName evidence="2">Uncharacterized protein</fullName>
    </submittedName>
</protein>
<organism evidence="2 3">
    <name type="scientific">Aliarcobacter cryaerophilus</name>
    <dbReference type="NCBI Taxonomy" id="28198"/>
    <lineage>
        <taxon>Bacteria</taxon>
        <taxon>Pseudomonadati</taxon>
        <taxon>Campylobacterota</taxon>
        <taxon>Epsilonproteobacteria</taxon>
        <taxon>Campylobacterales</taxon>
        <taxon>Arcobacteraceae</taxon>
        <taxon>Aliarcobacter</taxon>
    </lineage>
</organism>
<dbReference type="RefSeq" id="WP_105909333.1">
    <property type="nucleotide sequence ID" value="NZ_JAMXEL010000007.1"/>
</dbReference>
<dbReference type="AlphaFoldDB" id="A0A2S9SMD1"/>
<dbReference type="EMBL" id="NXGJ01000007">
    <property type="protein sequence ID" value="PRM87722.1"/>
    <property type="molecule type" value="Genomic_DNA"/>
</dbReference>
<accession>A0A2S9SMD1</accession>
<gene>
    <name evidence="2" type="ORF">CJ669_07115</name>
</gene>
<dbReference type="Proteomes" id="UP000239065">
    <property type="component" value="Unassembled WGS sequence"/>
</dbReference>
<reference evidence="2 3" key="1">
    <citation type="submission" date="2017-09" db="EMBL/GenBank/DDBJ databases">
        <title>Reassesment of A. cryaerophilus.</title>
        <authorList>
            <person name="Perez-Cataluna A."/>
            <person name="Collado L."/>
            <person name="Salgado O."/>
            <person name="Lefinanco V."/>
            <person name="Figueras M.J."/>
        </authorList>
    </citation>
    <scope>NUCLEOTIDE SEQUENCE [LARGE SCALE GENOMIC DNA]</scope>
    <source>
        <strain evidence="2 3">LMG 9861</strain>
    </source>
</reference>
<evidence type="ECO:0000313" key="3">
    <source>
        <dbReference type="Proteomes" id="UP000239065"/>
    </source>
</evidence>
<keyword evidence="1" id="KW-0812">Transmembrane</keyword>
<feature type="transmembrane region" description="Helical" evidence="1">
    <location>
        <begin position="30"/>
        <end position="47"/>
    </location>
</feature>
<keyword evidence="1" id="KW-0472">Membrane</keyword>
<proteinExistence type="predicted"/>
<sequence>MQIIITISLLLVIATVIIYKVNDKFEKREFIILLATIFLLTIAFLYYENKQDNYLPNMFIKKYEQEYKTTIKSLDYELLNNKVVSSKDKFVYKFIFTVLKDDKEFLCTLNNVEINKIKDEYIFVNFDGLKEECFKK</sequence>